<feature type="transmembrane region" description="Helical" evidence="1">
    <location>
        <begin position="68"/>
        <end position="87"/>
    </location>
</feature>
<keyword evidence="1" id="KW-0812">Transmembrane</keyword>
<feature type="transmembrane region" description="Helical" evidence="1">
    <location>
        <begin position="9"/>
        <end position="26"/>
    </location>
</feature>
<protein>
    <submittedName>
        <fullName evidence="2">Uncharacterized protein</fullName>
    </submittedName>
</protein>
<dbReference type="NCBIfam" id="NF041644">
    <property type="entry name" value="CBO0543_fam"/>
    <property type="match status" value="1"/>
</dbReference>
<keyword evidence="1" id="KW-1133">Transmembrane helix</keyword>
<organism evidence="2 3">
    <name type="scientific">Halalkalibacter suaedae</name>
    <dbReference type="NCBI Taxonomy" id="2822140"/>
    <lineage>
        <taxon>Bacteria</taxon>
        <taxon>Bacillati</taxon>
        <taxon>Bacillota</taxon>
        <taxon>Bacilli</taxon>
        <taxon>Bacillales</taxon>
        <taxon>Bacillaceae</taxon>
        <taxon>Halalkalibacter</taxon>
    </lineage>
</organism>
<sequence>MNNYQTQKVFLRILVAVTIGLLPLFLRKPPIKDWLLVYFFNAISNGFIDQIIAKQKIVKYPVRLLPKLFKKHIVFDYLVYPTITIFYNQVTSKDKPITIFYKLLFFSIPMLFVELWAAKKTDLVDWKKGWAWYHTLISITIKSSVTRLFIGLVRAIDKKQMINQYAANQ</sequence>
<keyword evidence="1" id="KW-0472">Membrane</keyword>
<evidence type="ECO:0000313" key="2">
    <source>
        <dbReference type="EMBL" id="MBP3952720.1"/>
    </source>
</evidence>
<evidence type="ECO:0000313" key="3">
    <source>
        <dbReference type="Proteomes" id="UP000678228"/>
    </source>
</evidence>
<feature type="transmembrane region" description="Helical" evidence="1">
    <location>
        <begin position="99"/>
        <end position="118"/>
    </location>
</feature>
<name>A0A941APF2_9BACI</name>
<dbReference type="AlphaFoldDB" id="A0A941APF2"/>
<reference evidence="2" key="1">
    <citation type="submission" date="2021-03" db="EMBL/GenBank/DDBJ databases">
        <title>Bacillus suaedae sp. nov., isolated from Suaeda aralocaspica.</title>
        <authorList>
            <person name="Lei R.F.R."/>
        </authorList>
    </citation>
    <scope>NUCLEOTIDE SEQUENCE</scope>
    <source>
        <strain evidence="2">YZJH907-2</strain>
    </source>
</reference>
<feature type="transmembrane region" description="Helical" evidence="1">
    <location>
        <begin position="130"/>
        <end position="153"/>
    </location>
</feature>
<keyword evidence="3" id="KW-1185">Reference proteome</keyword>
<evidence type="ECO:0000256" key="1">
    <source>
        <dbReference type="SAM" id="Phobius"/>
    </source>
</evidence>
<dbReference type="InterPro" id="IPR048147">
    <property type="entry name" value="CBO0543-like"/>
</dbReference>
<proteinExistence type="predicted"/>
<dbReference type="Proteomes" id="UP000678228">
    <property type="component" value="Unassembled WGS sequence"/>
</dbReference>
<accession>A0A941APF2</accession>
<dbReference type="EMBL" id="JAGKSQ010000007">
    <property type="protein sequence ID" value="MBP3952720.1"/>
    <property type="molecule type" value="Genomic_DNA"/>
</dbReference>
<comment type="caution">
    <text evidence="2">The sequence shown here is derived from an EMBL/GenBank/DDBJ whole genome shotgun (WGS) entry which is preliminary data.</text>
</comment>
<gene>
    <name evidence="2" type="ORF">J7W16_16485</name>
</gene>